<dbReference type="Pfam" id="PF01510">
    <property type="entry name" value="Amidase_2"/>
    <property type="match status" value="1"/>
</dbReference>
<comment type="catalytic activity">
    <reaction evidence="1">
        <text>Hydrolyzes the link between N-acetylmuramoyl residues and L-amino acid residues in certain cell-wall glycopeptides.</text>
        <dbReference type="EC" id="3.5.1.28"/>
    </reaction>
</comment>
<proteinExistence type="predicted"/>
<dbReference type="CDD" id="cd06583">
    <property type="entry name" value="PGRP"/>
    <property type="match status" value="1"/>
</dbReference>
<dbReference type="PANTHER" id="PTHR30417">
    <property type="entry name" value="N-ACETYLMURAMOYL-L-ALANINE AMIDASE AMID"/>
    <property type="match status" value="1"/>
</dbReference>
<dbReference type="EMBL" id="QOIM01000026">
    <property type="protein sequence ID" value="RCG21737.1"/>
    <property type="molecule type" value="Genomic_DNA"/>
</dbReference>
<accession>A0A367EWI4</accession>
<evidence type="ECO:0000313" key="8">
    <source>
        <dbReference type="Proteomes" id="UP000253507"/>
    </source>
</evidence>
<feature type="domain" description="N-acetylmuramoyl-L-alanine amidase" evidence="6">
    <location>
        <begin position="28"/>
        <end position="182"/>
    </location>
</feature>
<dbReference type="InterPro" id="IPR002502">
    <property type="entry name" value="Amidase_domain"/>
</dbReference>
<dbReference type="GO" id="GO:0008745">
    <property type="term" value="F:N-acetylmuramoyl-L-alanine amidase activity"/>
    <property type="evidence" value="ECO:0007669"/>
    <property type="project" value="UniProtKB-EC"/>
</dbReference>
<dbReference type="GO" id="GO:0009253">
    <property type="term" value="P:peptidoglycan catabolic process"/>
    <property type="evidence" value="ECO:0007669"/>
    <property type="project" value="InterPro"/>
</dbReference>
<keyword evidence="8" id="KW-1185">Reference proteome</keyword>
<dbReference type="InterPro" id="IPR036505">
    <property type="entry name" value="Amidase/PGRP_sf"/>
</dbReference>
<dbReference type="Gene3D" id="3.40.80.10">
    <property type="entry name" value="Peptidoglycan recognition protein-like"/>
    <property type="match status" value="1"/>
</dbReference>
<evidence type="ECO:0000259" key="6">
    <source>
        <dbReference type="SMART" id="SM00644"/>
    </source>
</evidence>
<keyword evidence="3" id="KW-0378">Hydrolase</keyword>
<evidence type="ECO:0000256" key="2">
    <source>
        <dbReference type="ARBA" id="ARBA00011901"/>
    </source>
</evidence>
<dbReference type="PANTHER" id="PTHR30417:SF1">
    <property type="entry name" value="N-ACETYLMURAMOYL-L-ALANINE AMIDASE AMID"/>
    <property type="match status" value="1"/>
</dbReference>
<evidence type="ECO:0000256" key="4">
    <source>
        <dbReference type="ARBA" id="ARBA00023316"/>
    </source>
</evidence>
<dbReference type="SUPFAM" id="SSF55846">
    <property type="entry name" value="N-acetylmuramoyl-L-alanine amidase-like"/>
    <property type="match status" value="1"/>
</dbReference>
<evidence type="ECO:0000313" key="7">
    <source>
        <dbReference type="EMBL" id="RCG21737.1"/>
    </source>
</evidence>
<evidence type="ECO:0000256" key="1">
    <source>
        <dbReference type="ARBA" id="ARBA00001561"/>
    </source>
</evidence>
<dbReference type="RefSeq" id="WP_114014906.1">
    <property type="nucleotide sequence ID" value="NZ_QOIM01000026.1"/>
</dbReference>
<dbReference type="AlphaFoldDB" id="A0A367EWI4"/>
<sequence>MATPMSASTFVAALKKEGVKVSEKYSGWRTHNRNHVGAWGGINGVLIHHTAGRDSRALCYNGRSDLPGPLCHTHLAKDGTATMISSGRANHAGTAARNAFNAVVNESSTHPHPSASSGTVDGNAHFYGIEIENLGTSKDPYPAAQYDAAVRWAAAICRHYGWSADSVVGHKETSIEGKPDPSFDMTKFRRDVAARLKGSAGSGSVTGTEKEIENMDKKTAYTTFWTGDYAPAPKTASTVKENPTWMPISVLVGNYEQTSRARDDIAELAKQVSELTKQVSELSKKVK</sequence>
<keyword evidence="4" id="KW-0961">Cell wall biogenesis/degradation</keyword>
<dbReference type="SMART" id="SM00644">
    <property type="entry name" value="Ami_2"/>
    <property type="match status" value="1"/>
</dbReference>
<name>A0A367EWI4_9ACTN</name>
<dbReference type="InterPro" id="IPR051206">
    <property type="entry name" value="NAMLAA_amidase_2"/>
</dbReference>
<keyword evidence="5" id="KW-0175">Coiled coil</keyword>
<dbReference type="Proteomes" id="UP000253507">
    <property type="component" value="Unassembled WGS sequence"/>
</dbReference>
<comment type="caution">
    <text evidence="7">The sequence shown here is derived from an EMBL/GenBank/DDBJ whole genome shotgun (WGS) entry which is preliminary data.</text>
</comment>
<dbReference type="GO" id="GO:0071555">
    <property type="term" value="P:cell wall organization"/>
    <property type="evidence" value="ECO:0007669"/>
    <property type="project" value="UniProtKB-KW"/>
</dbReference>
<organism evidence="7 8">
    <name type="scientific">Streptomyces reniochalinae</name>
    <dbReference type="NCBI Taxonomy" id="2250578"/>
    <lineage>
        <taxon>Bacteria</taxon>
        <taxon>Bacillati</taxon>
        <taxon>Actinomycetota</taxon>
        <taxon>Actinomycetes</taxon>
        <taxon>Kitasatosporales</taxon>
        <taxon>Streptomycetaceae</taxon>
        <taxon>Streptomyces</taxon>
    </lineage>
</organism>
<dbReference type="GO" id="GO:0009254">
    <property type="term" value="P:peptidoglycan turnover"/>
    <property type="evidence" value="ECO:0007669"/>
    <property type="project" value="TreeGrafter"/>
</dbReference>
<protein>
    <recommendedName>
        <fullName evidence="2">N-acetylmuramoyl-L-alanine amidase</fullName>
        <ecNumber evidence="2">3.5.1.28</ecNumber>
    </recommendedName>
</protein>
<reference evidence="7 8" key="1">
    <citation type="submission" date="2018-06" db="EMBL/GenBank/DDBJ databases">
        <title>Streptomyces reniochalinae sp. nov. and Streptomyces diacarnus sp. nov. from marine sponges.</title>
        <authorList>
            <person name="Li L."/>
        </authorList>
    </citation>
    <scope>NUCLEOTIDE SEQUENCE [LARGE SCALE GENOMIC DNA]</scope>
    <source>
        <strain evidence="7 8">LHW50302</strain>
    </source>
</reference>
<feature type="coiled-coil region" evidence="5">
    <location>
        <begin position="258"/>
        <end position="285"/>
    </location>
</feature>
<dbReference type="EC" id="3.5.1.28" evidence="2"/>
<dbReference type="OrthoDB" id="5178799at2"/>
<evidence type="ECO:0000256" key="5">
    <source>
        <dbReference type="SAM" id="Coils"/>
    </source>
</evidence>
<gene>
    <name evidence="7" type="ORF">DQ392_08485</name>
</gene>
<evidence type="ECO:0000256" key="3">
    <source>
        <dbReference type="ARBA" id="ARBA00022801"/>
    </source>
</evidence>